<accession>A0A0E9X235</accession>
<reference evidence="2" key="2">
    <citation type="journal article" date="2015" name="Fish Shellfish Immunol.">
        <title>Early steps in the European eel (Anguilla anguilla)-Vibrio vulnificus interaction in the gills: Role of the RtxA13 toxin.</title>
        <authorList>
            <person name="Callol A."/>
            <person name="Pajuelo D."/>
            <person name="Ebbesson L."/>
            <person name="Teles M."/>
            <person name="MacKenzie S."/>
            <person name="Amaro C."/>
        </authorList>
    </citation>
    <scope>NUCLEOTIDE SEQUENCE</scope>
</reference>
<reference evidence="2" key="1">
    <citation type="submission" date="2014-11" db="EMBL/GenBank/DDBJ databases">
        <authorList>
            <person name="Amaro Gonzalez C."/>
        </authorList>
    </citation>
    <scope>NUCLEOTIDE SEQUENCE</scope>
</reference>
<feature type="signal peptide" evidence="1">
    <location>
        <begin position="1"/>
        <end position="15"/>
    </location>
</feature>
<evidence type="ECO:0000313" key="2">
    <source>
        <dbReference type="EMBL" id="JAH96526.1"/>
    </source>
</evidence>
<proteinExistence type="predicted"/>
<dbReference type="AlphaFoldDB" id="A0A0E9X235"/>
<organism evidence="2">
    <name type="scientific">Anguilla anguilla</name>
    <name type="common">European freshwater eel</name>
    <name type="synonym">Muraena anguilla</name>
    <dbReference type="NCBI Taxonomy" id="7936"/>
    <lineage>
        <taxon>Eukaryota</taxon>
        <taxon>Metazoa</taxon>
        <taxon>Chordata</taxon>
        <taxon>Craniata</taxon>
        <taxon>Vertebrata</taxon>
        <taxon>Euteleostomi</taxon>
        <taxon>Actinopterygii</taxon>
        <taxon>Neopterygii</taxon>
        <taxon>Teleostei</taxon>
        <taxon>Anguilliformes</taxon>
        <taxon>Anguillidae</taxon>
        <taxon>Anguilla</taxon>
    </lineage>
</organism>
<feature type="chain" id="PRO_5013108053" evidence="1">
    <location>
        <begin position="16"/>
        <end position="57"/>
    </location>
</feature>
<keyword evidence="1" id="KW-0732">Signal</keyword>
<protein>
    <submittedName>
        <fullName evidence="2">Uncharacterized protein</fullName>
    </submittedName>
</protein>
<evidence type="ECO:0000256" key="1">
    <source>
        <dbReference type="SAM" id="SignalP"/>
    </source>
</evidence>
<dbReference type="EMBL" id="GBXM01012051">
    <property type="protein sequence ID" value="JAH96526.1"/>
    <property type="molecule type" value="Transcribed_RNA"/>
</dbReference>
<name>A0A0E9X235_ANGAN</name>
<sequence>MVLLWCLLGFPISWLCCLRRLKHGSMTLCYSPPPRPHWPKKEEKLSTHFLLKPYSTK</sequence>